<dbReference type="RefSeq" id="WP_011177332.1">
    <property type="nucleotide sequence ID" value="NC_005877.1"/>
</dbReference>
<keyword evidence="5" id="KW-1185">Reference proteome</keyword>
<dbReference type="InParanoid" id="Q6L1N6"/>
<organism evidence="2 4">
    <name type="scientific">Picrophilus torridus (strain ATCC 700027 / DSM 9790 / JCM 10055 / NBRC 100828 / KAW 2/3)</name>
    <dbReference type="NCBI Taxonomy" id="1122961"/>
    <lineage>
        <taxon>Archaea</taxon>
        <taxon>Methanobacteriati</taxon>
        <taxon>Thermoplasmatota</taxon>
        <taxon>Thermoplasmata</taxon>
        <taxon>Thermoplasmatales</taxon>
        <taxon>Picrophilaceae</taxon>
        <taxon>Picrophilus</taxon>
    </lineage>
</organism>
<dbReference type="GO" id="GO:0042450">
    <property type="term" value="P:L-arginine biosynthetic process via ornithine"/>
    <property type="evidence" value="ECO:0007669"/>
    <property type="project" value="InterPro"/>
</dbReference>
<evidence type="ECO:0000313" key="5">
    <source>
        <dbReference type="Proteomes" id="UP000192315"/>
    </source>
</evidence>
<dbReference type="STRING" id="263820.PTO0531"/>
<dbReference type="PANTHER" id="PTHR43814:SF1">
    <property type="entry name" value="ARGININOSUCCINATE LYASE"/>
    <property type="match status" value="1"/>
</dbReference>
<dbReference type="Gene3D" id="1.20.200.10">
    <property type="entry name" value="Fumarase/aspartase (Central domain)"/>
    <property type="match status" value="1"/>
</dbReference>
<dbReference type="OrthoDB" id="27337at2157"/>
<dbReference type="SUPFAM" id="SSF48557">
    <property type="entry name" value="L-aspartase-like"/>
    <property type="match status" value="1"/>
</dbReference>
<proteinExistence type="predicted"/>
<dbReference type="InterPro" id="IPR000362">
    <property type="entry name" value="Fumarate_lyase_fam"/>
</dbReference>
<dbReference type="GO" id="GO:0004056">
    <property type="term" value="F:argininosuccinate lyase activity"/>
    <property type="evidence" value="ECO:0007669"/>
    <property type="project" value="UniProtKB-EC"/>
</dbReference>
<dbReference type="AlphaFoldDB" id="Q6L1N6"/>
<dbReference type="FunCoup" id="Q6L1N6">
    <property type="interactions" value="215"/>
</dbReference>
<evidence type="ECO:0000313" key="2">
    <source>
        <dbReference type="EMBL" id="AAT43116.1"/>
    </source>
</evidence>
<dbReference type="HOGENOM" id="CLU_027272_2_0_2"/>
<dbReference type="EMBL" id="FWYE01000001">
    <property type="protein sequence ID" value="SMD30576.1"/>
    <property type="molecule type" value="Genomic_DNA"/>
</dbReference>
<dbReference type="NCBIfam" id="NF005000">
    <property type="entry name" value="PRK06389.1"/>
    <property type="match status" value="1"/>
</dbReference>
<dbReference type="InterPro" id="IPR022761">
    <property type="entry name" value="Fumarate_lyase_N"/>
</dbReference>
<reference evidence="3 5" key="3">
    <citation type="submission" date="2017-04" db="EMBL/GenBank/DDBJ databases">
        <authorList>
            <person name="Varghese N."/>
            <person name="Submissions S."/>
        </authorList>
    </citation>
    <scope>NUCLEOTIDE SEQUENCE [LARGE SCALE GENOMIC DNA]</scope>
    <source>
        <strain evidence="3 5">DSM 9789</strain>
    </source>
</reference>
<dbReference type="InterPro" id="IPR020557">
    <property type="entry name" value="Fumarate_lyase_CS"/>
</dbReference>
<dbReference type="PaxDb" id="263820-PTO0531"/>
<sequence length="420" mass="48879">MKIWSGSAGEELENKFYDNIIRDDIDADKNMIKYEIINMLAYNVAMKAPCSVIKALLDIYKNGIELKLDLEDVHGNIEDFIIRRTGFKNFRMFLSRNEQVHSDLNLFIIDKIIEIEKILYEIIKVIPGFNGRIPGYTHYRQAMPMSVNTYINYIKSIFYHHFNNLDSFLMDLREMPLGYGSGYGSFSPVDFNQVSNLLNMEKNIKNPVYSSLRYIKNIENIVYLISSLAVDISRICQDIIIYSENDIITIPPEYTTGSSLMPNKINPDYLELFQGISAESISMLSFIMQSELNKTTGYHRDFQIVKDRTISFINNFERIMLGLKDLLYNIKFNEKNIKNDVYATYNAWLAFKNGMDWKSAYSYAGNKIKNGEVLDEYQPGDLTDYIDVNELNKRLNHNIKIFIEPREKLIAYAENLCKNI</sequence>
<dbReference type="Gene3D" id="1.10.275.10">
    <property type="entry name" value="Fumarase/aspartase (N-terminal domain)"/>
    <property type="match status" value="1"/>
</dbReference>
<keyword evidence="2" id="KW-0456">Lyase</keyword>
<dbReference type="EC" id="4.3.2.1" evidence="2"/>
<protein>
    <submittedName>
        <fullName evidence="2">Argininosuccinate lyase</fullName>
        <ecNumber evidence="2">4.3.2.1</ecNumber>
    </submittedName>
</protein>
<dbReference type="PRINTS" id="PR00145">
    <property type="entry name" value="ARGSUCLYASE"/>
</dbReference>
<dbReference type="KEGG" id="pto:PTO0531"/>
<evidence type="ECO:0000313" key="4">
    <source>
        <dbReference type="Proteomes" id="UP000000438"/>
    </source>
</evidence>
<name>Q6L1N6_PICTO</name>
<evidence type="ECO:0000259" key="1">
    <source>
        <dbReference type="Pfam" id="PF00206"/>
    </source>
</evidence>
<dbReference type="Proteomes" id="UP000000438">
    <property type="component" value="Chromosome"/>
</dbReference>
<dbReference type="InterPro" id="IPR008948">
    <property type="entry name" value="L-Aspartase-like"/>
</dbReference>
<accession>A0A8G2FW32</accession>
<dbReference type="InterPro" id="IPR009049">
    <property type="entry name" value="Argininosuccinate_lyase"/>
</dbReference>
<dbReference type="EMBL" id="AE017261">
    <property type="protein sequence ID" value="AAT43116.1"/>
    <property type="molecule type" value="Genomic_DNA"/>
</dbReference>
<feature type="domain" description="Fumarate lyase N-terminal" evidence="1">
    <location>
        <begin position="94"/>
        <end position="278"/>
    </location>
</feature>
<dbReference type="eggNOG" id="arCOG01748">
    <property type="taxonomic scope" value="Archaea"/>
</dbReference>
<dbReference type="GeneID" id="2845436"/>
<dbReference type="Gene3D" id="1.10.40.30">
    <property type="entry name" value="Fumarase/aspartase (C-terminal domain)"/>
    <property type="match status" value="1"/>
</dbReference>
<reference evidence="2" key="2">
    <citation type="submission" date="2004-02" db="EMBL/GenBank/DDBJ databases">
        <authorList>
            <person name="Fuetterer O."/>
            <person name="Angelov A."/>
            <person name="Liesegang H."/>
            <person name="Gottschalk G."/>
            <person name="Schleper C."/>
            <person name="Schepers B."/>
            <person name="Dock C."/>
            <person name="Antranikian G."/>
            <person name="Liebl W."/>
        </authorList>
    </citation>
    <scope>NUCLEOTIDE SEQUENCE</scope>
    <source>
        <strain evidence="2">DSM 9790</strain>
    </source>
</reference>
<evidence type="ECO:0000313" key="3">
    <source>
        <dbReference type="EMBL" id="SMD30576.1"/>
    </source>
</evidence>
<gene>
    <name evidence="2" type="ordered locus">PTO0531</name>
    <name evidence="3" type="ORF">SAMN02745355_0465</name>
</gene>
<dbReference type="PANTHER" id="PTHR43814">
    <property type="entry name" value="ARGININOSUCCINATE LYASE"/>
    <property type="match status" value="1"/>
</dbReference>
<dbReference type="Pfam" id="PF00206">
    <property type="entry name" value="Lyase_1"/>
    <property type="match status" value="1"/>
</dbReference>
<dbReference type="PROSITE" id="PS00163">
    <property type="entry name" value="FUMARATE_LYASES"/>
    <property type="match status" value="1"/>
</dbReference>
<dbReference type="GO" id="GO:0005829">
    <property type="term" value="C:cytosol"/>
    <property type="evidence" value="ECO:0007669"/>
    <property type="project" value="TreeGrafter"/>
</dbReference>
<reference evidence="2 4" key="1">
    <citation type="journal article" date="2004" name="Proc. Natl. Acad. Sci. U.S.A.">
        <title>Genome sequence of Picrophilus torridus and its implications for life around pH 0.</title>
        <authorList>
            <person name="Futterer O."/>
            <person name="Angelov A."/>
            <person name="Liesegang H."/>
            <person name="Gottschalk G."/>
            <person name="Schleper C."/>
            <person name="Schepers B."/>
            <person name="Dock C."/>
            <person name="Antranikian G."/>
            <person name="Liebl W."/>
        </authorList>
    </citation>
    <scope>NUCLEOTIDE SEQUENCE [LARGE SCALE GENOMIC DNA]</scope>
    <source>
        <strain evidence="4">ATCC 700027 / DSM 9790 / JCM 10055 / NBRC 100828</strain>
        <strain evidence="2">DSM 9790</strain>
    </source>
</reference>
<dbReference type="PRINTS" id="PR00149">
    <property type="entry name" value="FUMRATELYASE"/>
</dbReference>
<dbReference type="InterPro" id="IPR024083">
    <property type="entry name" value="Fumarase/histidase_N"/>
</dbReference>
<accession>Q6L1N6</accession>
<dbReference type="Proteomes" id="UP000192315">
    <property type="component" value="Unassembled WGS sequence"/>
</dbReference>